<keyword evidence="3" id="KW-1185">Reference proteome</keyword>
<protein>
    <submittedName>
        <fullName evidence="2">Toxin-antitoxin system toxin component, PIN family</fullName>
    </submittedName>
</protein>
<dbReference type="NCBIfam" id="TIGR00305">
    <property type="entry name" value="putative toxin-antitoxin system toxin component, PIN family"/>
    <property type="match status" value="1"/>
</dbReference>
<organism evidence="2 3">
    <name type="scientific">Anabaena catenula FACHB-362</name>
    <dbReference type="NCBI Taxonomy" id="2692877"/>
    <lineage>
        <taxon>Bacteria</taxon>
        <taxon>Bacillati</taxon>
        <taxon>Cyanobacteriota</taxon>
        <taxon>Cyanophyceae</taxon>
        <taxon>Nostocales</taxon>
        <taxon>Nostocaceae</taxon>
        <taxon>Anabaena</taxon>
    </lineage>
</organism>
<dbReference type="InterPro" id="IPR029060">
    <property type="entry name" value="PIN-like_dom_sf"/>
</dbReference>
<reference evidence="2 3" key="1">
    <citation type="journal article" date="2020" name="ISME J.">
        <title>Comparative genomics reveals insights into cyanobacterial evolution and habitat adaptation.</title>
        <authorList>
            <person name="Chen M.Y."/>
            <person name="Teng W.K."/>
            <person name="Zhao L."/>
            <person name="Hu C.X."/>
            <person name="Zhou Y.K."/>
            <person name="Han B.P."/>
            <person name="Song L.R."/>
            <person name="Shu W.S."/>
        </authorList>
    </citation>
    <scope>NUCLEOTIDE SEQUENCE [LARGE SCALE GENOMIC DNA]</scope>
    <source>
        <strain evidence="2 3">FACHB-362</strain>
    </source>
</reference>
<proteinExistence type="predicted"/>
<dbReference type="EMBL" id="JACJTQ010000022">
    <property type="protein sequence ID" value="MBD2693062.1"/>
    <property type="molecule type" value="Genomic_DNA"/>
</dbReference>
<dbReference type="Proteomes" id="UP000660381">
    <property type="component" value="Unassembled WGS sequence"/>
</dbReference>
<dbReference type="PANTHER" id="PTHR34610:SF3">
    <property type="entry name" value="SSL7007 PROTEIN"/>
    <property type="match status" value="1"/>
</dbReference>
<dbReference type="PANTHER" id="PTHR34610">
    <property type="entry name" value="SSL7007 PROTEIN"/>
    <property type="match status" value="1"/>
</dbReference>
<dbReference type="SUPFAM" id="SSF88723">
    <property type="entry name" value="PIN domain-like"/>
    <property type="match status" value="1"/>
</dbReference>
<evidence type="ECO:0000313" key="2">
    <source>
        <dbReference type="EMBL" id="MBD2693062.1"/>
    </source>
</evidence>
<feature type="domain" description="PIN" evidence="1">
    <location>
        <begin position="6"/>
        <end position="117"/>
    </location>
</feature>
<evidence type="ECO:0000259" key="1">
    <source>
        <dbReference type="Pfam" id="PF13470"/>
    </source>
</evidence>
<dbReference type="InterPro" id="IPR002716">
    <property type="entry name" value="PIN_dom"/>
</dbReference>
<gene>
    <name evidence="2" type="ORF">H6G68_15100</name>
</gene>
<evidence type="ECO:0000313" key="3">
    <source>
        <dbReference type="Proteomes" id="UP000660381"/>
    </source>
</evidence>
<dbReference type="RefSeq" id="WP_190907378.1">
    <property type="nucleotide sequence ID" value="NZ_JACJTQ010000022.1"/>
</dbReference>
<dbReference type="Pfam" id="PF13470">
    <property type="entry name" value="PIN_3"/>
    <property type="match status" value="1"/>
</dbReference>
<dbReference type="InterPro" id="IPR002850">
    <property type="entry name" value="PIN_toxin-like"/>
</dbReference>
<sequence>METKVRAVIDTSVYLASFKSRSTTSAPVKVIDNLREGNFLAILSPQIFLETQDVATRPKHGFTQDYVRTFFSVIKSNIIIISGDYTCYKLDDIDIKDNMILAAALESKADYIISLDREHLLPLKNYQEIQIVNPHQFLQEFKDYEIIKNKIAQ</sequence>
<comment type="caution">
    <text evidence="2">The sequence shown here is derived from an EMBL/GenBank/DDBJ whole genome shotgun (WGS) entry which is preliminary data.</text>
</comment>
<name>A0ABR8J3W0_9NOST</name>
<accession>A0ABR8J3W0</accession>